<dbReference type="GO" id="GO:0046872">
    <property type="term" value="F:metal ion binding"/>
    <property type="evidence" value="ECO:0007669"/>
    <property type="project" value="UniProtKB-KW"/>
</dbReference>
<reference evidence="12 13" key="1">
    <citation type="submission" date="2019-09" db="EMBL/GenBank/DDBJ databases">
        <authorList>
            <person name="Brejova B."/>
        </authorList>
    </citation>
    <scope>NUCLEOTIDE SEQUENCE [LARGE SCALE GENOMIC DNA]</scope>
</reference>
<dbReference type="PANTHER" id="PTHR10410">
    <property type="entry name" value="EUKARYOTIC TRANSLATION INITIATION FACTOR 3 -RELATED"/>
    <property type="match status" value="1"/>
</dbReference>
<feature type="region of interest" description="Disordered" evidence="10">
    <location>
        <begin position="347"/>
        <end position="369"/>
    </location>
</feature>
<dbReference type="Gene3D" id="3.40.140.10">
    <property type="entry name" value="Cytidine Deaminase, domain 2"/>
    <property type="match status" value="1"/>
</dbReference>
<evidence type="ECO:0000256" key="7">
    <source>
        <dbReference type="ARBA" id="ARBA00022801"/>
    </source>
</evidence>
<comment type="subunit">
    <text evidence="2">Component of the COP9 signalosome (CSN) complex.</text>
</comment>
<keyword evidence="4" id="KW-0645">Protease</keyword>
<name>A0A5E8BVT9_9ASCO</name>
<dbReference type="GO" id="GO:0000338">
    <property type="term" value="P:protein deneddylation"/>
    <property type="evidence" value="ECO:0007669"/>
    <property type="project" value="UniProtKB-ARBA"/>
</dbReference>
<dbReference type="Pfam" id="PF01398">
    <property type="entry name" value="JAB"/>
    <property type="match status" value="1"/>
</dbReference>
<evidence type="ECO:0000256" key="10">
    <source>
        <dbReference type="SAM" id="MobiDB-lite"/>
    </source>
</evidence>
<dbReference type="InterPro" id="IPR037518">
    <property type="entry name" value="MPN"/>
</dbReference>
<evidence type="ECO:0000256" key="5">
    <source>
        <dbReference type="ARBA" id="ARBA00022723"/>
    </source>
</evidence>
<dbReference type="Proteomes" id="UP000398389">
    <property type="component" value="Unassembled WGS sequence"/>
</dbReference>
<keyword evidence="8" id="KW-0862">Zinc</keyword>
<evidence type="ECO:0000256" key="2">
    <source>
        <dbReference type="ARBA" id="ARBA00011098"/>
    </source>
</evidence>
<feature type="compositionally biased region" description="Low complexity" evidence="10">
    <location>
        <begin position="427"/>
        <end position="442"/>
    </location>
</feature>
<evidence type="ECO:0000256" key="1">
    <source>
        <dbReference type="ARBA" id="ARBA00006008"/>
    </source>
</evidence>
<evidence type="ECO:0000313" key="12">
    <source>
        <dbReference type="EMBL" id="VVT53587.1"/>
    </source>
</evidence>
<dbReference type="EMBL" id="CABVLU010000003">
    <property type="protein sequence ID" value="VVT53587.1"/>
    <property type="molecule type" value="Genomic_DNA"/>
</dbReference>
<keyword evidence="13" id="KW-1185">Reference proteome</keyword>
<dbReference type="OrthoDB" id="605656at2759"/>
<evidence type="ECO:0000256" key="6">
    <source>
        <dbReference type="ARBA" id="ARBA00022790"/>
    </source>
</evidence>
<organism evidence="12 13">
    <name type="scientific">Magnusiomyces paraingens</name>
    <dbReference type="NCBI Taxonomy" id="2606893"/>
    <lineage>
        <taxon>Eukaryota</taxon>
        <taxon>Fungi</taxon>
        <taxon>Dikarya</taxon>
        <taxon>Ascomycota</taxon>
        <taxon>Saccharomycotina</taxon>
        <taxon>Dipodascomycetes</taxon>
        <taxon>Dipodascales</taxon>
        <taxon>Dipodascaceae</taxon>
        <taxon>Magnusiomyces</taxon>
    </lineage>
</organism>
<dbReference type="InterPro" id="IPR050242">
    <property type="entry name" value="JAMM_MPN+_peptidase_M67A"/>
</dbReference>
<comment type="similarity">
    <text evidence="1">Belongs to the peptidase M67A family. CSN5 subfamily.</text>
</comment>
<dbReference type="PROSITE" id="PS50249">
    <property type="entry name" value="MPN"/>
    <property type="match status" value="1"/>
</dbReference>
<feature type="compositionally biased region" description="Basic and acidic residues" evidence="10">
    <location>
        <begin position="359"/>
        <end position="369"/>
    </location>
</feature>
<dbReference type="GeneID" id="43582465"/>
<dbReference type="CDD" id="cd08069">
    <property type="entry name" value="MPN_RPN11_CSN5"/>
    <property type="match status" value="1"/>
</dbReference>
<dbReference type="GO" id="GO:0006508">
    <property type="term" value="P:proteolysis"/>
    <property type="evidence" value="ECO:0007669"/>
    <property type="project" value="UniProtKB-KW"/>
</dbReference>
<gene>
    <name evidence="12" type="ORF">SAPINGB_P003649</name>
</gene>
<evidence type="ECO:0000256" key="8">
    <source>
        <dbReference type="ARBA" id="ARBA00022833"/>
    </source>
</evidence>
<evidence type="ECO:0000256" key="4">
    <source>
        <dbReference type="ARBA" id="ARBA00022670"/>
    </source>
</evidence>
<keyword evidence="7" id="KW-0378">Hydrolase</keyword>
<dbReference type="RefSeq" id="XP_031854256.1">
    <property type="nucleotide sequence ID" value="XM_031998365.1"/>
</dbReference>
<keyword evidence="9" id="KW-0482">Metalloprotease</keyword>
<proteinExistence type="inferred from homology"/>
<dbReference type="SMART" id="SM00232">
    <property type="entry name" value="JAB_MPN"/>
    <property type="match status" value="1"/>
</dbReference>
<evidence type="ECO:0000313" key="13">
    <source>
        <dbReference type="Proteomes" id="UP000398389"/>
    </source>
</evidence>
<dbReference type="GO" id="GO:0008237">
    <property type="term" value="F:metallopeptidase activity"/>
    <property type="evidence" value="ECO:0007669"/>
    <property type="project" value="UniProtKB-KW"/>
</dbReference>
<evidence type="ECO:0000256" key="9">
    <source>
        <dbReference type="ARBA" id="ARBA00023049"/>
    </source>
</evidence>
<dbReference type="AlphaFoldDB" id="A0A5E8BVT9"/>
<sequence>MSTSQETAALKTFELENEIQTLDSSSDKDKDLVDAIYQFDPQQQEDFRKQAPWKKDPEWFKKVRISSIALIKMAIHARSGGSIEIMGVMTGKVLPNEFVVMDVIPLPVEGTETRVNAMAEGYEYMVNYVTSLNKIGRNENVIGWYHSHPGYGCWLSGIDVNTQRQSQTFQDPFLALVIDPNCTIAAGKVEIGAFRTYPLNSQGRPIKTAEKASSASKIASAAQIKSTKSQAIPSAKIKDFGVHADFYYQLPITYFKSNLDSKLLDLLWNKYWTSTLSQSPLLSNYDYATRQIQENALKTDAATEALARQLNAIHENAAFHISSSLPKPKASSSDSFASATTINSEGIYMEPHSLTSGHSGKEGKETRDSGKTVFIPTYALIGTAIHNTERHGDANVTAPGSSGATSSSGTVSVTSMRGVTNKKKKTSSSSSTASSEETANSSKKSEKIKLPGNLALSVKKSDTRPFNYFNGVGSSMSARSEITSEAQAGVSMEFKEAVLGSVRTGNDQLHGLISQELRDQLFSTILTHKCDHQH</sequence>
<dbReference type="InterPro" id="IPR000555">
    <property type="entry name" value="JAMM/MPN+_dom"/>
</dbReference>
<dbReference type="GO" id="GO:0008180">
    <property type="term" value="C:COP9 signalosome"/>
    <property type="evidence" value="ECO:0007669"/>
    <property type="project" value="UniProtKB-KW"/>
</dbReference>
<keyword evidence="6" id="KW-0736">Signalosome</keyword>
<accession>A0A5E8BVT9</accession>
<feature type="domain" description="MPN" evidence="11">
    <location>
        <begin position="63"/>
        <end position="200"/>
    </location>
</feature>
<dbReference type="SUPFAM" id="SSF102712">
    <property type="entry name" value="JAB1/MPN domain"/>
    <property type="match status" value="1"/>
</dbReference>
<feature type="region of interest" description="Disordered" evidence="10">
    <location>
        <begin position="391"/>
        <end position="447"/>
    </location>
</feature>
<evidence type="ECO:0000259" key="11">
    <source>
        <dbReference type="PROSITE" id="PS50249"/>
    </source>
</evidence>
<dbReference type="FunFam" id="3.40.140.10:FF:000003">
    <property type="entry name" value="COP9 signalosome complex subunit 5"/>
    <property type="match status" value="1"/>
</dbReference>
<protein>
    <recommendedName>
        <fullName evidence="3">COP9 signalosome complex subunit 5</fullName>
    </recommendedName>
</protein>
<feature type="compositionally biased region" description="Low complexity" evidence="10">
    <location>
        <begin position="396"/>
        <end position="419"/>
    </location>
</feature>
<evidence type="ECO:0000256" key="3">
    <source>
        <dbReference type="ARBA" id="ARBA00014880"/>
    </source>
</evidence>
<keyword evidence="5" id="KW-0479">Metal-binding</keyword>